<reference evidence="1 2" key="1">
    <citation type="submission" date="2011-09" db="EMBL/GenBank/DDBJ databases">
        <title>Complete sequence of chromosome of Thioflavicoccus mobilis 8321.</title>
        <authorList>
            <consortium name="US DOE Joint Genome Institute"/>
            <person name="Lucas S."/>
            <person name="Han J."/>
            <person name="Lapidus A."/>
            <person name="Cheng J.-F."/>
            <person name="Goodwin L."/>
            <person name="Pitluck S."/>
            <person name="Peters L."/>
            <person name="Ovchinnikova G."/>
            <person name="Lu M."/>
            <person name="Detter J.C."/>
            <person name="Han C."/>
            <person name="Tapia R."/>
            <person name="Land M."/>
            <person name="Hauser L."/>
            <person name="Kyrpides N."/>
            <person name="Ivanova N."/>
            <person name="Pagani I."/>
            <person name="Vogl K."/>
            <person name="Liu Z."/>
            <person name="Imhoff J."/>
            <person name="Thiel V."/>
            <person name="Frigaard N.-U."/>
            <person name="Bryant D."/>
            <person name="Woyke T."/>
        </authorList>
    </citation>
    <scope>NUCLEOTIDE SEQUENCE [LARGE SCALE GENOMIC DNA]</scope>
    <source>
        <strain evidence="1 2">8321</strain>
    </source>
</reference>
<dbReference type="HOGENOM" id="CLU_158704_0_0_6"/>
<proteinExistence type="predicted"/>
<dbReference type="KEGG" id="tmb:Thimo_3594"/>
<evidence type="ECO:0000313" key="2">
    <source>
        <dbReference type="Proteomes" id="UP000010816"/>
    </source>
</evidence>
<dbReference type="RefSeq" id="WP_015282375.1">
    <property type="nucleotide sequence ID" value="NC_019940.1"/>
</dbReference>
<sequence>MQPKKTYPGIHNDAYGGMTPTGNIIRDAWVFGIIPEEETCEGWLPGGVEDLYDKVSEAWAPYGHLASRLPPELRERHQRIYEAAIARARALGWEPALDDED</sequence>
<accession>L0H3J9</accession>
<evidence type="ECO:0000313" key="1">
    <source>
        <dbReference type="EMBL" id="AGA92250.1"/>
    </source>
</evidence>
<dbReference type="STRING" id="765912.Thimo_3594"/>
<dbReference type="OrthoDB" id="9791200at2"/>
<protein>
    <submittedName>
        <fullName evidence="1">Uncharacterized protein</fullName>
    </submittedName>
</protein>
<keyword evidence="2" id="KW-1185">Reference proteome</keyword>
<dbReference type="Proteomes" id="UP000010816">
    <property type="component" value="Chromosome"/>
</dbReference>
<dbReference type="EMBL" id="CP003051">
    <property type="protein sequence ID" value="AGA92250.1"/>
    <property type="molecule type" value="Genomic_DNA"/>
</dbReference>
<name>L0H3J9_9GAMM</name>
<dbReference type="PATRIC" id="fig|765912.4.peg.3515"/>
<dbReference type="eggNOG" id="ENOG5032WAV">
    <property type="taxonomic scope" value="Bacteria"/>
</dbReference>
<dbReference type="AlphaFoldDB" id="L0H3J9"/>
<organism evidence="1 2">
    <name type="scientific">Thioflavicoccus mobilis 8321</name>
    <dbReference type="NCBI Taxonomy" id="765912"/>
    <lineage>
        <taxon>Bacteria</taxon>
        <taxon>Pseudomonadati</taxon>
        <taxon>Pseudomonadota</taxon>
        <taxon>Gammaproteobacteria</taxon>
        <taxon>Chromatiales</taxon>
        <taxon>Chromatiaceae</taxon>
        <taxon>Thioflavicoccus</taxon>
    </lineage>
</organism>
<gene>
    <name evidence="1" type="ORF">Thimo_3594</name>
</gene>